<dbReference type="Proteomes" id="UP001163846">
    <property type="component" value="Unassembled WGS sequence"/>
</dbReference>
<feature type="region of interest" description="Disordered" evidence="1">
    <location>
        <begin position="85"/>
        <end position="109"/>
    </location>
</feature>
<reference evidence="2" key="1">
    <citation type="submission" date="2022-08" db="EMBL/GenBank/DDBJ databases">
        <authorList>
            <consortium name="DOE Joint Genome Institute"/>
            <person name="Min B."/>
            <person name="Riley R."/>
            <person name="Sierra-Patev S."/>
            <person name="Naranjo-Ortiz M."/>
            <person name="Looney B."/>
            <person name="Konkel Z."/>
            <person name="Slot J.C."/>
            <person name="Sakamoto Y."/>
            <person name="Steenwyk J.L."/>
            <person name="Rokas A."/>
            <person name="Carro J."/>
            <person name="Camarero S."/>
            <person name="Ferreira P."/>
            <person name="Molpeceres G."/>
            <person name="Ruiz-Duenas F.J."/>
            <person name="Serrano A."/>
            <person name="Henrissat B."/>
            <person name="Drula E."/>
            <person name="Hughes K.W."/>
            <person name="Mata J.L."/>
            <person name="Ishikawa N.K."/>
            <person name="Vargas-Isla R."/>
            <person name="Ushijima S."/>
            <person name="Smith C.A."/>
            <person name="Ahrendt S."/>
            <person name="Andreopoulos W."/>
            <person name="He G."/>
            <person name="Labutti K."/>
            <person name="Lipzen A."/>
            <person name="Ng V."/>
            <person name="Sandor L."/>
            <person name="Barry K."/>
            <person name="Martinez A.T."/>
            <person name="Xiao Y."/>
            <person name="Gibbons J.G."/>
            <person name="Terashima K."/>
            <person name="Hibbett D.S."/>
            <person name="Grigoriev I.V."/>
        </authorList>
    </citation>
    <scope>NUCLEOTIDE SEQUENCE</scope>
    <source>
        <strain evidence="2">TFB9207</strain>
    </source>
</reference>
<keyword evidence="3" id="KW-1185">Reference proteome</keyword>
<name>A0AA38P5P1_9AGAR</name>
<feature type="compositionally biased region" description="Acidic residues" evidence="1">
    <location>
        <begin position="217"/>
        <end position="231"/>
    </location>
</feature>
<gene>
    <name evidence="2" type="ORF">F5878DRAFT_624389</name>
</gene>
<organism evidence="2 3">
    <name type="scientific">Lentinula raphanica</name>
    <dbReference type="NCBI Taxonomy" id="153919"/>
    <lineage>
        <taxon>Eukaryota</taxon>
        <taxon>Fungi</taxon>
        <taxon>Dikarya</taxon>
        <taxon>Basidiomycota</taxon>
        <taxon>Agaricomycotina</taxon>
        <taxon>Agaricomycetes</taxon>
        <taxon>Agaricomycetidae</taxon>
        <taxon>Agaricales</taxon>
        <taxon>Marasmiineae</taxon>
        <taxon>Omphalotaceae</taxon>
        <taxon>Lentinula</taxon>
    </lineage>
</organism>
<proteinExistence type="predicted"/>
<evidence type="ECO:0000313" key="3">
    <source>
        <dbReference type="Proteomes" id="UP001163846"/>
    </source>
</evidence>
<evidence type="ECO:0000256" key="1">
    <source>
        <dbReference type="SAM" id="MobiDB-lite"/>
    </source>
</evidence>
<accession>A0AA38P5P1</accession>
<sequence length="302" mass="33892">MSSYSCRSSPSVAPDVSQLDWYNDNLRKDMSSKQSCLTLSMPASLAKSKVFVALGSPFTPSTIIGSYSDTLTDVGSENFPPDFHPASYESSFESDTESEFEEDRFEEEEEDAQYISIPSTSTFYHLPPKPRPFACAFRDTSFSCDALAEEGSFQIQPSTLFHKSLSPVFHSQRKSHDHELDVIHPHRQEEDLQLLSLSEVWELASRKPLPDVPQGIDSEEFEHDDDLDTESEPSSSDSSDKATATELRFHRISNPVRASPVSPLDRQLEIPFRDYRRRSSFRASIASTHTPFCETSSAANLA</sequence>
<comment type="caution">
    <text evidence="2">The sequence shown here is derived from an EMBL/GenBank/DDBJ whole genome shotgun (WGS) entry which is preliminary data.</text>
</comment>
<dbReference type="AlphaFoldDB" id="A0AA38P5P1"/>
<protein>
    <submittedName>
        <fullName evidence="2">Uncharacterized protein</fullName>
    </submittedName>
</protein>
<feature type="compositionally biased region" description="Acidic residues" evidence="1">
    <location>
        <begin position="92"/>
        <end position="109"/>
    </location>
</feature>
<dbReference type="EMBL" id="MU806296">
    <property type="protein sequence ID" value="KAJ3836754.1"/>
    <property type="molecule type" value="Genomic_DNA"/>
</dbReference>
<evidence type="ECO:0000313" key="2">
    <source>
        <dbReference type="EMBL" id="KAJ3836754.1"/>
    </source>
</evidence>
<feature type="region of interest" description="Disordered" evidence="1">
    <location>
        <begin position="208"/>
        <end position="243"/>
    </location>
</feature>